<protein>
    <submittedName>
        <fullName evidence="1">Putative ovule protein</fullName>
    </submittedName>
</protein>
<organism evidence="1">
    <name type="scientific">Solanum chacoense</name>
    <name type="common">Chaco potato</name>
    <dbReference type="NCBI Taxonomy" id="4108"/>
    <lineage>
        <taxon>Eukaryota</taxon>
        <taxon>Viridiplantae</taxon>
        <taxon>Streptophyta</taxon>
        <taxon>Embryophyta</taxon>
        <taxon>Tracheophyta</taxon>
        <taxon>Spermatophyta</taxon>
        <taxon>Magnoliopsida</taxon>
        <taxon>eudicotyledons</taxon>
        <taxon>Gunneridae</taxon>
        <taxon>Pentapetalae</taxon>
        <taxon>asterids</taxon>
        <taxon>lamiids</taxon>
        <taxon>Solanales</taxon>
        <taxon>Solanaceae</taxon>
        <taxon>Solanoideae</taxon>
        <taxon>Solaneae</taxon>
        <taxon>Solanum</taxon>
    </lineage>
</organism>
<name>A0A0V0HJ29_SOLCH</name>
<reference evidence="1" key="1">
    <citation type="submission" date="2015-12" db="EMBL/GenBank/DDBJ databases">
        <title>Gene expression during late stages of embryo sac development: a critical building block for successful pollen-pistil interactions.</title>
        <authorList>
            <person name="Liu Y."/>
            <person name="Joly V."/>
            <person name="Sabar M."/>
            <person name="Matton D.P."/>
        </authorList>
    </citation>
    <scope>NUCLEOTIDE SEQUENCE</scope>
</reference>
<proteinExistence type="predicted"/>
<evidence type="ECO:0000313" key="1">
    <source>
        <dbReference type="EMBL" id="JAP20351.1"/>
    </source>
</evidence>
<accession>A0A0V0HJ29</accession>
<dbReference type="EMBL" id="GEDG01018951">
    <property type="protein sequence ID" value="JAP20351.1"/>
    <property type="molecule type" value="Transcribed_RNA"/>
</dbReference>
<sequence>MNSCPQFGARYYSQKCTGSYVFKTYFLCDLRLVLKNYLGKFPLLLNYERIYFFLKTSPKALWKLRFSFLFKCANILNSLGIHSPHILLKK</sequence>
<dbReference type="AlphaFoldDB" id="A0A0V0HJ29"/>